<name>A0A3N0YDJ0_ANAGA</name>
<reference evidence="3 4" key="1">
    <citation type="submission" date="2018-10" db="EMBL/GenBank/DDBJ databases">
        <title>Genome assembly for a Yunnan-Guizhou Plateau 3E fish, Anabarilius grahami (Regan), and its evolutionary and genetic applications.</title>
        <authorList>
            <person name="Jiang W."/>
        </authorList>
    </citation>
    <scope>NUCLEOTIDE SEQUENCE [LARGE SCALE GENOMIC DNA]</scope>
    <source>
        <strain evidence="3">AG-KIZ</strain>
        <tissue evidence="3">Muscle</tissue>
    </source>
</reference>
<feature type="region of interest" description="Disordered" evidence="2">
    <location>
        <begin position="1"/>
        <end position="58"/>
    </location>
</feature>
<comment type="caution">
    <text evidence="3">The sequence shown here is derived from an EMBL/GenBank/DDBJ whole genome shotgun (WGS) entry which is preliminary data.</text>
</comment>
<organism evidence="3 4">
    <name type="scientific">Anabarilius grahami</name>
    <name type="common">Kanglang fish</name>
    <name type="synonym">Barilius grahami</name>
    <dbReference type="NCBI Taxonomy" id="495550"/>
    <lineage>
        <taxon>Eukaryota</taxon>
        <taxon>Metazoa</taxon>
        <taxon>Chordata</taxon>
        <taxon>Craniata</taxon>
        <taxon>Vertebrata</taxon>
        <taxon>Euteleostomi</taxon>
        <taxon>Actinopterygii</taxon>
        <taxon>Neopterygii</taxon>
        <taxon>Teleostei</taxon>
        <taxon>Ostariophysi</taxon>
        <taxon>Cypriniformes</taxon>
        <taxon>Xenocyprididae</taxon>
        <taxon>Xenocypridinae</taxon>
        <taxon>Xenocypridinae incertae sedis</taxon>
        <taxon>Anabarilius</taxon>
    </lineage>
</organism>
<protein>
    <submittedName>
        <fullName evidence="3">Uncharacterized protein</fullName>
    </submittedName>
</protein>
<evidence type="ECO:0000256" key="1">
    <source>
        <dbReference type="SAM" id="Coils"/>
    </source>
</evidence>
<dbReference type="OrthoDB" id="8945361at2759"/>
<keyword evidence="1" id="KW-0175">Coiled coil</keyword>
<sequence length="387" mass="44100">MQRIVETLSETQEDSSQEAPHSTGDLSAPAPSRNHRRDSPNTTSGTQPMTEKVRWPQANNNTAWNQLDGDLDRVLEATLAGSAEKKIDSMTTIIITMARERFGTKERKGSSGTQVNQPNRRAREILQLRREIKTLNKQFRIASAEERKGIRDLTSELRGQLCRLRRAERSLKLRKEKEAKRAQFIKDPYRFTKTLLGEARSGRLTSPKEVVEEFLKESHSDALRNQACGLYTRSGQVQLPLSSVVEEFKVAKCRVVMMYQDSTDEKVRRAGVTTRSGRKWVADTSVAQAERALKLKDIIGNPCRERQKKYQTSTRPATSIQFVREGENPPAPKKTKKSLLLAAQSWEMRVDLGRKLVFPQVVQTPRESWMPPDDIISWLKATVMYFS</sequence>
<feature type="compositionally biased region" description="Polar residues" evidence="2">
    <location>
        <begin position="40"/>
        <end position="49"/>
    </location>
</feature>
<dbReference type="EMBL" id="RJVU01046797">
    <property type="protein sequence ID" value="ROL44164.1"/>
    <property type="molecule type" value="Genomic_DNA"/>
</dbReference>
<dbReference type="AlphaFoldDB" id="A0A3N0YDJ0"/>
<keyword evidence="4" id="KW-1185">Reference proteome</keyword>
<evidence type="ECO:0000256" key="2">
    <source>
        <dbReference type="SAM" id="MobiDB-lite"/>
    </source>
</evidence>
<dbReference type="Proteomes" id="UP000281406">
    <property type="component" value="Unassembled WGS sequence"/>
</dbReference>
<evidence type="ECO:0000313" key="3">
    <source>
        <dbReference type="EMBL" id="ROL44164.1"/>
    </source>
</evidence>
<evidence type="ECO:0000313" key="4">
    <source>
        <dbReference type="Proteomes" id="UP000281406"/>
    </source>
</evidence>
<feature type="coiled-coil region" evidence="1">
    <location>
        <begin position="125"/>
        <end position="170"/>
    </location>
</feature>
<proteinExistence type="predicted"/>
<gene>
    <name evidence="3" type="ORF">DPX16_5358</name>
</gene>
<accession>A0A3N0YDJ0</accession>